<dbReference type="AlphaFoldDB" id="A0A3M7RME3"/>
<protein>
    <submittedName>
        <fullName evidence="2">Uncharacterized protein</fullName>
    </submittedName>
</protein>
<name>A0A3M7RME3_BRAPC</name>
<feature type="transmembrane region" description="Helical" evidence="1">
    <location>
        <begin position="105"/>
        <end position="122"/>
    </location>
</feature>
<dbReference type="EMBL" id="REGN01003114">
    <property type="protein sequence ID" value="RNA24478.1"/>
    <property type="molecule type" value="Genomic_DNA"/>
</dbReference>
<dbReference type="Proteomes" id="UP000276133">
    <property type="component" value="Unassembled WGS sequence"/>
</dbReference>
<accession>A0A3M7RME3</accession>
<keyword evidence="1" id="KW-0812">Transmembrane</keyword>
<evidence type="ECO:0000256" key="1">
    <source>
        <dbReference type="SAM" id="Phobius"/>
    </source>
</evidence>
<evidence type="ECO:0000313" key="3">
    <source>
        <dbReference type="Proteomes" id="UP000276133"/>
    </source>
</evidence>
<evidence type="ECO:0000313" key="2">
    <source>
        <dbReference type="EMBL" id="RNA24478.1"/>
    </source>
</evidence>
<gene>
    <name evidence="2" type="ORF">BpHYR1_051904</name>
</gene>
<organism evidence="2 3">
    <name type="scientific">Brachionus plicatilis</name>
    <name type="common">Marine rotifer</name>
    <name type="synonym">Brachionus muelleri</name>
    <dbReference type="NCBI Taxonomy" id="10195"/>
    <lineage>
        <taxon>Eukaryota</taxon>
        <taxon>Metazoa</taxon>
        <taxon>Spiralia</taxon>
        <taxon>Gnathifera</taxon>
        <taxon>Rotifera</taxon>
        <taxon>Eurotatoria</taxon>
        <taxon>Monogononta</taxon>
        <taxon>Pseudotrocha</taxon>
        <taxon>Ploima</taxon>
        <taxon>Brachionidae</taxon>
        <taxon>Brachionus</taxon>
    </lineage>
</organism>
<reference evidence="2 3" key="1">
    <citation type="journal article" date="2018" name="Sci. Rep.">
        <title>Genomic signatures of local adaptation to the degree of environmental predictability in rotifers.</title>
        <authorList>
            <person name="Franch-Gras L."/>
            <person name="Hahn C."/>
            <person name="Garcia-Roger E.M."/>
            <person name="Carmona M.J."/>
            <person name="Serra M."/>
            <person name="Gomez A."/>
        </authorList>
    </citation>
    <scope>NUCLEOTIDE SEQUENCE [LARGE SCALE GENOMIC DNA]</scope>
    <source>
        <strain evidence="2">HYR1</strain>
    </source>
</reference>
<sequence length="124" mass="14958">MSPKHRDNFFSTELLELCRINCLQPPIEKIFIYSLLNRHEQDHSLPEHVQLYYSLHFSLQIIHKTFLKEILRKSNTNQIEFGLQSWHLKKNYVQQRMKQQTHPTLVVNLFKIIWLSSIIFVIDV</sequence>
<keyword evidence="3" id="KW-1185">Reference proteome</keyword>
<keyword evidence="1" id="KW-1133">Transmembrane helix</keyword>
<comment type="caution">
    <text evidence="2">The sequence shown here is derived from an EMBL/GenBank/DDBJ whole genome shotgun (WGS) entry which is preliminary data.</text>
</comment>
<keyword evidence="1" id="KW-0472">Membrane</keyword>
<proteinExistence type="predicted"/>